<evidence type="ECO:0000313" key="11">
    <source>
        <dbReference type="EMBL" id="WOJ95927.1"/>
    </source>
</evidence>
<comment type="similarity">
    <text evidence="2">Belongs to the LolA family.</text>
</comment>
<comment type="subcellular location">
    <subcellularLocation>
        <location evidence="1">Periplasm</location>
    </subcellularLocation>
</comment>
<dbReference type="Pfam" id="PF03548">
    <property type="entry name" value="LolA"/>
    <property type="match status" value="1"/>
</dbReference>
<evidence type="ECO:0000256" key="8">
    <source>
        <dbReference type="ARBA" id="ARBA00022927"/>
    </source>
</evidence>
<evidence type="ECO:0000256" key="1">
    <source>
        <dbReference type="ARBA" id="ARBA00004418"/>
    </source>
</evidence>
<keyword evidence="8" id="KW-0653">Protein transport</keyword>
<organism evidence="11 12">
    <name type="scientific">Congregibacter brevis</name>
    <dbReference type="NCBI Taxonomy" id="3081201"/>
    <lineage>
        <taxon>Bacteria</taxon>
        <taxon>Pseudomonadati</taxon>
        <taxon>Pseudomonadota</taxon>
        <taxon>Gammaproteobacteria</taxon>
        <taxon>Cellvibrionales</taxon>
        <taxon>Halieaceae</taxon>
        <taxon>Congregibacter</taxon>
    </lineage>
</organism>
<evidence type="ECO:0000256" key="3">
    <source>
        <dbReference type="ARBA" id="ARBA00011245"/>
    </source>
</evidence>
<dbReference type="InterPro" id="IPR018323">
    <property type="entry name" value="OM_lipoprot_carrier_LolA_Pbac"/>
</dbReference>
<dbReference type="CDD" id="cd16325">
    <property type="entry name" value="LolA"/>
    <property type="match status" value="1"/>
</dbReference>
<evidence type="ECO:0000313" key="12">
    <source>
        <dbReference type="Proteomes" id="UP001626549"/>
    </source>
</evidence>
<dbReference type="PANTHER" id="PTHR35869">
    <property type="entry name" value="OUTER-MEMBRANE LIPOPROTEIN CARRIER PROTEIN"/>
    <property type="match status" value="1"/>
</dbReference>
<evidence type="ECO:0000256" key="2">
    <source>
        <dbReference type="ARBA" id="ARBA00007615"/>
    </source>
</evidence>
<keyword evidence="11" id="KW-0449">Lipoprotein</keyword>
<dbReference type="SUPFAM" id="SSF89392">
    <property type="entry name" value="Prokaryotic lipoproteins and lipoprotein localization factors"/>
    <property type="match status" value="1"/>
</dbReference>
<dbReference type="Proteomes" id="UP001626549">
    <property type="component" value="Chromosome"/>
</dbReference>
<keyword evidence="12" id="KW-1185">Reference proteome</keyword>
<feature type="chain" id="PRO_5046527500" description="Outer-membrane lipoprotein carrier protein" evidence="10">
    <location>
        <begin position="23"/>
        <end position="209"/>
    </location>
</feature>
<dbReference type="InterPro" id="IPR029046">
    <property type="entry name" value="LolA/LolB/LppX"/>
</dbReference>
<reference evidence="11 12" key="1">
    <citation type="submission" date="2023-10" db="EMBL/GenBank/DDBJ databases">
        <title>Two novel species belonging to the OM43/NOR5 clade.</title>
        <authorList>
            <person name="Park M."/>
        </authorList>
    </citation>
    <scope>NUCLEOTIDE SEQUENCE [LARGE SCALE GENOMIC DNA]</scope>
    <source>
        <strain evidence="11 12">IMCC45268</strain>
    </source>
</reference>
<dbReference type="Gene3D" id="2.50.20.10">
    <property type="entry name" value="Lipoprotein localisation LolA/LolB/LppX"/>
    <property type="match status" value="1"/>
</dbReference>
<dbReference type="InterPro" id="IPR004564">
    <property type="entry name" value="OM_lipoprot_carrier_LolA-like"/>
</dbReference>
<name>A0ABZ0IA40_9GAMM</name>
<evidence type="ECO:0000256" key="5">
    <source>
        <dbReference type="ARBA" id="ARBA00022448"/>
    </source>
</evidence>
<keyword evidence="9" id="KW-0143">Chaperone</keyword>
<keyword evidence="5" id="KW-0813">Transport</keyword>
<proteinExistence type="inferred from homology"/>
<sequence>MSKFFTTLTMLAFCLPVAPLQADEQGEQEEVWRLLASQSQASGEFVQELSDEEGELLERSRGRYAVLRPGYFRWEISSPDQQLIVVSGSKLWHYDRDLAAATRRDTSENREFTPLELLAGESDELKEKFNTQTIGPSQVRLIPTFPQAGFAWVEVTWERNAVIAMVVEDRSGQLISLALTPDLEPVELTATDFDFVPPAGVDVYEPSDY</sequence>
<feature type="signal peptide" evidence="10">
    <location>
        <begin position="1"/>
        <end position="22"/>
    </location>
</feature>
<dbReference type="EMBL" id="CP136865">
    <property type="protein sequence ID" value="WOJ95927.1"/>
    <property type="molecule type" value="Genomic_DNA"/>
</dbReference>
<dbReference type="RefSeq" id="WP_407326619.1">
    <property type="nucleotide sequence ID" value="NZ_CP136865.1"/>
</dbReference>
<dbReference type="NCBIfam" id="TIGR00547">
    <property type="entry name" value="lolA"/>
    <property type="match status" value="1"/>
</dbReference>
<evidence type="ECO:0000256" key="7">
    <source>
        <dbReference type="ARBA" id="ARBA00022764"/>
    </source>
</evidence>
<evidence type="ECO:0000256" key="4">
    <source>
        <dbReference type="ARBA" id="ARBA00014035"/>
    </source>
</evidence>
<protein>
    <recommendedName>
        <fullName evidence="4">Outer-membrane lipoprotein carrier protein</fullName>
    </recommendedName>
</protein>
<evidence type="ECO:0000256" key="9">
    <source>
        <dbReference type="ARBA" id="ARBA00023186"/>
    </source>
</evidence>
<accession>A0ABZ0IA40</accession>
<evidence type="ECO:0000256" key="6">
    <source>
        <dbReference type="ARBA" id="ARBA00022729"/>
    </source>
</evidence>
<keyword evidence="6 10" id="KW-0732">Signal</keyword>
<gene>
    <name evidence="11" type="primary">lolA</name>
    <name evidence="11" type="ORF">R0137_11805</name>
</gene>
<comment type="subunit">
    <text evidence="3">Monomer.</text>
</comment>
<keyword evidence="7" id="KW-0574">Periplasm</keyword>
<evidence type="ECO:0000256" key="10">
    <source>
        <dbReference type="SAM" id="SignalP"/>
    </source>
</evidence>
<dbReference type="PANTHER" id="PTHR35869:SF1">
    <property type="entry name" value="OUTER-MEMBRANE LIPOPROTEIN CARRIER PROTEIN"/>
    <property type="match status" value="1"/>
</dbReference>